<evidence type="ECO:0000256" key="1">
    <source>
        <dbReference type="ARBA" id="ARBA00023157"/>
    </source>
</evidence>
<organism evidence="4 5">
    <name type="scientific">Meganyctiphanes norvegica</name>
    <name type="common">Northern krill</name>
    <name type="synonym">Thysanopoda norvegica</name>
    <dbReference type="NCBI Taxonomy" id="48144"/>
    <lineage>
        <taxon>Eukaryota</taxon>
        <taxon>Metazoa</taxon>
        <taxon>Ecdysozoa</taxon>
        <taxon>Arthropoda</taxon>
        <taxon>Crustacea</taxon>
        <taxon>Multicrustacea</taxon>
        <taxon>Malacostraca</taxon>
        <taxon>Eumalacostraca</taxon>
        <taxon>Eucarida</taxon>
        <taxon>Euphausiacea</taxon>
        <taxon>Euphausiidae</taxon>
        <taxon>Meganyctiphanes</taxon>
    </lineage>
</organism>
<dbReference type="InterPro" id="IPR012674">
    <property type="entry name" value="Calycin"/>
</dbReference>
<evidence type="ECO:0000313" key="4">
    <source>
        <dbReference type="EMBL" id="CAL4061267.1"/>
    </source>
</evidence>
<keyword evidence="2" id="KW-0732">Signal</keyword>
<dbReference type="Proteomes" id="UP001497623">
    <property type="component" value="Unassembled WGS sequence"/>
</dbReference>
<sequence>MQHIHVLTLAATCALALAVDLSVISRQDSQSGKPGVPSYVESGKCPEVELQENFSHQKYAGKWYMGYKMDNPFLGDIEKCIQSDYQLDGTGFKVTTSGTSKNYKNTEVKGEIRSTQEFPDASMSVLFPDSFPANYRVIDTDYTSYSCVYSCTTTNNFKSEFGFVFSRSAGGADRAWAKCGMPFLRNKINFAKLKPTDMSCFSGSRYYKWA</sequence>
<keyword evidence="1" id="KW-1015">Disulfide bond</keyword>
<evidence type="ECO:0000259" key="3">
    <source>
        <dbReference type="Pfam" id="PF08212"/>
    </source>
</evidence>
<dbReference type="Gene3D" id="2.40.128.20">
    <property type="match status" value="1"/>
</dbReference>
<dbReference type="InterPro" id="IPR003057">
    <property type="entry name" value="Invtbrt_color"/>
</dbReference>
<evidence type="ECO:0000256" key="2">
    <source>
        <dbReference type="SAM" id="SignalP"/>
    </source>
</evidence>
<dbReference type="GO" id="GO:0005737">
    <property type="term" value="C:cytoplasm"/>
    <property type="evidence" value="ECO:0007669"/>
    <property type="project" value="TreeGrafter"/>
</dbReference>
<feature type="signal peptide" evidence="2">
    <location>
        <begin position="1"/>
        <end position="18"/>
    </location>
</feature>
<gene>
    <name evidence="4" type="ORF">MNOR_LOCUS2017</name>
</gene>
<dbReference type="GO" id="GO:0031409">
    <property type="term" value="F:pigment binding"/>
    <property type="evidence" value="ECO:0007669"/>
    <property type="project" value="InterPro"/>
</dbReference>
<dbReference type="PANTHER" id="PTHR10612:SF34">
    <property type="entry name" value="APOLIPOPROTEIN D"/>
    <property type="match status" value="1"/>
</dbReference>
<dbReference type="GO" id="GO:0000302">
    <property type="term" value="P:response to reactive oxygen species"/>
    <property type="evidence" value="ECO:0007669"/>
    <property type="project" value="TreeGrafter"/>
</dbReference>
<dbReference type="GO" id="GO:0006629">
    <property type="term" value="P:lipid metabolic process"/>
    <property type="evidence" value="ECO:0007669"/>
    <property type="project" value="TreeGrafter"/>
</dbReference>
<dbReference type="Pfam" id="PF08212">
    <property type="entry name" value="Lipocalin_2"/>
    <property type="match status" value="1"/>
</dbReference>
<proteinExistence type="predicted"/>
<dbReference type="InterPro" id="IPR000566">
    <property type="entry name" value="Lipocln_cytosolic_FA-bd_dom"/>
</dbReference>
<dbReference type="SUPFAM" id="SSF50814">
    <property type="entry name" value="Lipocalins"/>
    <property type="match status" value="1"/>
</dbReference>
<protein>
    <recommendedName>
        <fullName evidence="3">Lipocalin/cytosolic fatty-acid binding domain-containing protein</fullName>
    </recommendedName>
</protein>
<feature type="domain" description="Lipocalin/cytosolic fatty-acid binding" evidence="3">
    <location>
        <begin position="57"/>
        <end position="169"/>
    </location>
</feature>
<comment type="caution">
    <text evidence="4">The sequence shown here is derived from an EMBL/GenBank/DDBJ whole genome shotgun (WGS) entry which is preliminary data.</text>
</comment>
<dbReference type="EMBL" id="CAXKWB010000575">
    <property type="protein sequence ID" value="CAL4061267.1"/>
    <property type="molecule type" value="Genomic_DNA"/>
</dbReference>
<accession>A0AAV2PMH1</accession>
<keyword evidence="5" id="KW-1185">Reference proteome</keyword>
<evidence type="ECO:0000313" key="5">
    <source>
        <dbReference type="Proteomes" id="UP001497623"/>
    </source>
</evidence>
<dbReference type="PANTHER" id="PTHR10612">
    <property type="entry name" value="APOLIPOPROTEIN D"/>
    <property type="match status" value="1"/>
</dbReference>
<name>A0AAV2PMH1_MEGNR</name>
<dbReference type="PRINTS" id="PR01273">
    <property type="entry name" value="INVTBRTCOLOR"/>
</dbReference>
<reference evidence="4 5" key="1">
    <citation type="submission" date="2024-05" db="EMBL/GenBank/DDBJ databases">
        <authorList>
            <person name="Wallberg A."/>
        </authorList>
    </citation>
    <scope>NUCLEOTIDE SEQUENCE [LARGE SCALE GENOMIC DNA]</scope>
</reference>
<feature type="chain" id="PRO_5043696527" description="Lipocalin/cytosolic fatty-acid binding domain-containing protein" evidence="2">
    <location>
        <begin position="19"/>
        <end position="210"/>
    </location>
</feature>
<dbReference type="AlphaFoldDB" id="A0AAV2PMH1"/>